<dbReference type="InterPro" id="IPR032710">
    <property type="entry name" value="NTF2-like_dom_sf"/>
</dbReference>
<comment type="caution">
    <text evidence="2">The sequence shown here is derived from an EMBL/GenBank/DDBJ whole genome shotgun (WGS) entry which is preliminary data.</text>
</comment>
<name>A0A4S3KME1_9GAMM</name>
<evidence type="ECO:0000313" key="3">
    <source>
        <dbReference type="Proteomes" id="UP000306317"/>
    </source>
</evidence>
<evidence type="ECO:0000313" key="2">
    <source>
        <dbReference type="EMBL" id="THD09588.1"/>
    </source>
</evidence>
<dbReference type="OrthoDB" id="5801455at2"/>
<accession>A0A4S3KME1</accession>
<keyword evidence="1" id="KW-0732">Signal</keyword>
<evidence type="ECO:0008006" key="4">
    <source>
        <dbReference type="Google" id="ProtNLM"/>
    </source>
</evidence>
<keyword evidence="3" id="KW-1185">Reference proteome</keyword>
<feature type="signal peptide" evidence="1">
    <location>
        <begin position="1"/>
        <end position="22"/>
    </location>
</feature>
<dbReference type="PROSITE" id="PS51257">
    <property type="entry name" value="PROKAR_LIPOPROTEIN"/>
    <property type="match status" value="1"/>
</dbReference>
<protein>
    <recommendedName>
        <fullName evidence="4">DUF4440 domain-containing protein</fullName>
    </recommendedName>
</protein>
<organism evidence="2 3">
    <name type="scientific">Rhodanobacter lindaniclasticus</name>
    <dbReference type="NCBI Taxonomy" id="75310"/>
    <lineage>
        <taxon>Bacteria</taxon>
        <taxon>Pseudomonadati</taxon>
        <taxon>Pseudomonadota</taxon>
        <taxon>Gammaproteobacteria</taxon>
        <taxon>Lysobacterales</taxon>
        <taxon>Rhodanobacteraceae</taxon>
        <taxon>Rhodanobacter</taxon>
    </lineage>
</organism>
<dbReference type="Gene3D" id="3.10.450.50">
    <property type="match status" value="1"/>
</dbReference>
<dbReference type="Proteomes" id="UP000306317">
    <property type="component" value="Unassembled WGS sequence"/>
</dbReference>
<feature type="chain" id="PRO_5020628796" description="DUF4440 domain-containing protein" evidence="1">
    <location>
        <begin position="23"/>
        <end position="148"/>
    </location>
</feature>
<proteinExistence type="predicted"/>
<sequence>MNGSRKIFLLSAALLACVVMLAACHRTPDEERIRAAITATAQAAEAGSASGVGESLSEDFDGNAGEMDRRRLMAMVGLLKLRGESVGVLLGPVSVEPRGERMVATFTVTLSSGGRLLPDRLGVYRVTSGWRKEGGDWRCYTASWERSI</sequence>
<gene>
    <name evidence="2" type="ORF">B1991_02045</name>
</gene>
<evidence type="ECO:0000256" key="1">
    <source>
        <dbReference type="SAM" id="SignalP"/>
    </source>
</evidence>
<dbReference type="EMBL" id="MWIO01000007">
    <property type="protein sequence ID" value="THD09588.1"/>
    <property type="molecule type" value="Genomic_DNA"/>
</dbReference>
<dbReference type="AlphaFoldDB" id="A0A4S3KME1"/>
<reference evidence="2 3" key="1">
    <citation type="submission" date="2017-02" db="EMBL/GenBank/DDBJ databases">
        <title>Whole genome sequencing of Rhodanobacter lindaniclasticus DSM 17932.</title>
        <authorList>
            <person name="Kumar S."/>
            <person name="Patil P."/>
            <person name="Patil P.B."/>
        </authorList>
    </citation>
    <scope>NUCLEOTIDE SEQUENCE [LARGE SCALE GENOMIC DNA]</scope>
    <source>
        <strain evidence="2 3">DSM 17932</strain>
    </source>
</reference>
<dbReference type="SUPFAM" id="SSF54427">
    <property type="entry name" value="NTF2-like"/>
    <property type="match status" value="1"/>
</dbReference>